<sequence length="1103" mass="119708">MSEHGSNESRRSSSQTSNQSAEFKKPKTLRGAPKRHGSKHSSKSFEEDDPSLTSFPSFSPEAETKSASVAQEAVPKHIRTISQKARDRKATLAGLTSASPSLNRQNALFDDSPRSSLEIPGSLHLASDEHIERLIARTGAVKLVRQYASDLAQRDAEISALRIRADHRERELKKILREANVPTAEVEKRLLRLEQGESDSNVHSGSVDRTAALLDGMMSEAMADGIVVNSPLDTDFPAGHVSDTRSPPSASHADLEMNRSRAGSMASSLAKASRTPSRANSSVSDSSQDMEATLRPRVPSSTTSKLSGLQSIFQPPSQSSSYFIGGKSVKKPKASDEASVRSSQSTRSFASWTQIFGGKSQPGRSRASSLGQQNVPGEVEPAAPKPRMNPPLVATKSSASLPTTGTVKSRPPAKRVPTATRLSASPNHVRKGSNASSLPPTVELDSMIESSQLPPTMTTQNVDNTGLLTDRFGFIYDQKRRKRQSLPVRAHRRNRLSGAETIASFRAGEHAQADELSAERPITPVSVDDEAPKKSWQEYLKVPAALSSGRPKELLSHTPSAGAVVTVSSVDAAGTTTPPRRSREASISVSAASQKALPTTSVVMEPQPSTVTAISADFTPDSESDSVGDSGPAKLLLEQLTELHDALQAERAVRWNDFLRRVRAERANNADRASNSNTPEADLLSGELIGIATLGRSTKTKAKYMHFKSLVLAGIPVSLRPKIWAECSGASALRIPGYYEDLVARSQDGTDIDPDIASQIKADVHRTLTDNVFFRQGPGVQRLEELLRAYSLHNPRIGYCQGMNLITASLLLICATAEDCFWLLVAIIDVILPSQYFSSTLLVARADQVVLRQYVAEVLPKLSAKLDELGVELEACTFHWFLSLYTGVLTGGEALYRVWDVISDAPPQALNQPKTALSVEMPSLGLTSGPSTPVTPLHPQTEPNSTADDSSDEHDGTSSPFLFQLALALLKLNENAILALDSAAQVYTYINHNMTNHAISIDALVQASEALRTRIVKKKTKEVYNHQEEFLEILDQDTTVGMKEWLVLGWNLNLESYQDNDFDSSDVDHLLDSASLKDMKKEERMIRRCVCLGAGDTTTGRPK</sequence>
<dbReference type="Pfam" id="PF00566">
    <property type="entry name" value="RabGAP-TBC"/>
    <property type="match status" value="1"/>
</dbReference>
<feature type="domain" description="Rab-GAP TBC" evidence="2">
    <location>
        <begin position="714"/>
        <end position="906"/>
    </location>
</feature>
<dbReference type="EMBL" id="LVCJ01000001">
    <property type="protein sequence ID" value="OAL40273.1"/>
    <property type="molecule type" value="Genomic_DNA"/>
</dbReference>
<feature type="compositionally biased region" description="Polar residues" evidence="1">
    <location>
        <begin position="395"/>
        <end position="407"/>
    </location>
</feature>
<evidence type="ECO:0000313" key="3">
    <source>
        <dbReference type="EMBL" id="OAL40273.1"/>
    </source>
</evidence>
<dbReference type="Gene3D" id="1.10.472.80">
    <property type="entry name" value="Ypt/Rab-GAP domain of gyp1p, domain 3"/>
    <property type="match status" value="1"/>
</dbReference>
<name>A0A178DGD3_9EURO</name>
<evidence type="ECO:0000256" key="1">
    <source>
        <dbReference type="SAM" id="MobiDB-lite"/>
    </source>
</evidence>
<feature type="region of interest" description="Disordered" evidence="1">
    <location>
        <begin position="259"/>
        <end position="441"/>
    </location>
</feature>
<keyword evidence="4" id="KW-1185">Reference proteome</keyword>
<dbReference type="GO" id="GO:0031267">
    <property type="term" value="F:small GTPase binding"/>
    <property type="evidence" value="ECO:0007669"/>
    <property type="project" value="TreeGrafter"/>
</dbReference>
<evidence type="ECO:0000259" key="2">
    <source>
        <dbReference type="PROSITE" id="PS50086"/>
    </source>
</evidence>
<dbReference type="AlphaFoldDB" id="A0A178DGD3"/>
<dbReference type="Gene3D" id="1.10.8.270">
    <property type="entry name" value="putative rabgap domain of human tbc1 domain family member 14 like domains"/>
    <property type="match status" value="1"/>
</dbReference>
<feature type="compositionally biased region" description="Polar residues" evidence="1">
    <location>
        <begin position="299"/>
        <end position="310"/>
    </location>
</feature>
<organism evidence="3 4">
    <name type="scientific">Fonsecaea nubica</name>
    <dbReference type="NCBI Taxonomy" id="856822"/>
    <lineage>
        <taxon>Eukaryota</taxon>
        <taxon>Fungi</taxon>
        <taxon>Dikarya</taxon>
        <taxon>Ascomycota</taxon>
        <taxon>Pezizomycotina</taxon>
        <taxon>Eurotiomycetes</taxon>
        <taxon>Chaetothyriomycetidae</taxon>
        <taxon>Chaetothyriales</taxon>
        <taxon>Herpotrichiellaceae</taxon>
        <taxon>Fonsecaea</taxon>
    </lineage>
</organism>
<feature type="region of interest" description="Disordered" evidence="1">
    <location>
        <begin position="572"/>
        <end position="592"/>
    </location>
</feature>
<dbReference type="GeneID" id="34583436"/>
<comment type="caution">
    <text evidence="3">The sequence shown here is derived from an EMBL/GenBank/DDBJ whole genome shotgun (WGS) entry which is preliminary data.</text>
</comment>
<evidence type="ECO:0000313" key="4">
    <source>
        <dbReference type="Proteomes" id="UP000185904"/>
    </source>
</evidence>
<dbReference type="Proteomes" id="UP000185904">
    <property type="component" value="Unassembled WGS sequence"/>
</dbReference>
<dbReference type="InterPro" id="IPR035969">
    <property type="entry name" value="Rab-GAP_TBC_sf"/>
</dbReference>
<feature type="region of interest" description="Disordered" evidence="1">
    <location>
        <begin position="1"/>
        <end position="74"/>
    </location>
</feature>
<feature type="compositionally biased region" description="Basic and acidic residues" evidence="1">
    <location>
        <begin position="1"/>
        <end position="11"/>
    </location>
</feature>
<feature type="compositionally biased region" description="Basic residues" evidence="1">
    <location>
        <begin position="26"/>
        <end position="42"/>
    </location>
</feature>
<dbReference type="PANTHER" id="PTHR47219:SF20">
    <property type="entry name" value="TBC1 DOMAIN FAMILY MEMBER 2B"/>
    <property type="match status" value="1"/>
</dbReference>
<dbReference type="RefSeq" id="XP_022505285.1">
    <property type="nucleotide sequence ID" value="XM_022638320.1"/>
</dbReference>
<dbReference type="PROSITE" id="PS50086">
    <property type="entry name" value="TBC_RABGAP"/>
    <property type="match status" value="1"/>
</dbReference>
<reference evidence="3 4" key="1">
    <citation type="submission" date="2016-03" db="EMBL/GenBank/DDBJ databases">
        <title>The draft genome sequence of Fonsecaea nubica causative agent of cutaneous subcutaneous infection in human host.</title>
        <authorList>
            <person name="Costa F."/>
            <person name="Sybren D.H."/>
            <person name="Raittz R.T."/>
            <person name="Weiss V.A."/>
            <person name="Leao A.C."/>
            <person name="Gomes R."/>
            <person name="De Souza E.M."/>
            <person name="Pedrosa F.O."/>
            <person name="Steffens M.B."/>
            <person name="Bombassaro A."/>
            <person name="Tadra-Sfeir M.Z."/>
            <person name="Moreno L.F."/>
            <person name="Najafzadeh M.J."/>
            <person name="Felipe M.S."/>
            <person name="Teixeira M."/>
            <person name="Sun J."/>
            <person name="Xi L."/>
            <person name="Castro M.A."/>
            <person name="Vicente V.A."/>
        </authorList>
    </citation>
    <scope>NUCLEOTIDE SEQUENCE [LARGE SCALE GENOMIC DNA]</scope>
    <source>
        <strain evidence="3 4">CBS 269.64</strain>
    </source>
</reference>
<feature type="compositionally biased region" description="Polar residues" evidence="1">
    <location>
        <begin position="274"/>
        <end position="290"/>
    </location>
</feature>
<dbReference type="OrthoDB" id="294251at2759"/>
<gene>
    <name evidence="3" type="ORF">AYO20_00009</name>
</gene>
<dbReference type="SUPFAM" id="SSF47923">
    <property type="entry name" value="Ypt/Rab-GAP domain of gyp1p"/>
    <property type="match status" value="2"/>
</dbReference>
<dbReference type="SMART" id="SM00164">
    <property type="entry name" value="TBC"/>
    <property type="match status" value="1"/>
</dbReference>
<dbReference type="InterPro" id="IPR050302">
    <property type="entry name" value="Rab_GAP_TBC_domain"/>
</dbReference>
<dbReference type="GO" id="GO:0005096">
    <property type="term" value="F:GTPase activator activity"/>
    <property type="evidence" value="ECO:0007669"/>
    <property type="project" value="TreeGrafter"/>
</dbReference>
<dbReference type="FunFam" id="1.10.8.270:FF:000026">
    <property type="entry name" value="TBC (Tre-2/Bub2/Cdc16) domain family"/>
    <property type="match status" value="1"/>
</dbReference>
<feature type="region of interest" description="Disordered" evidence="1">
    <location>
        <begin position="927"/>
        <end position="957"/>
    </location>
</feature>
<dbReference type="InterPro" id="IPR000195">
    <property type="entry name" value="Rab-GAP-TBC_dom"/>
</dbReference>
<proteinExistence type="predicted"/>
<dbReference type="PANTHER" id="PTHR47219">
    <property type="entry name" value="RAB GTPASE-ACTIVATING PROTEIN 1-LIKE"/>
    <property type="match status" value="1"/>
</dbReference>
<accession>A0A178DGD3</accession>
<protein>
    <recommendedName>
        <fullName evidence="2">Rab-GAP TBC domain-containing protein</fullName>
    </recommendedName>
</protein>
<feature type="compositionally biased region" description="Polar residues" evidence="1">
    <location>
        <begin position="340"/>
        <end position="354"/>
    </location>
</feature>
<feature type="compositionally biased region" description="Low complexity" evidence="1">
    <location>
        <begin position="311"/>
        <end position="324"/>
    </location>
</feature>
<feature type="compositionally biased region" description="Polar residues" evidence="1">
    <location>
        <begin position="362"/>
        <end position="375"/>
    </location>
</feature>